<protein>
    <submittedName>
        <fullName evidence="4">ParA family protein</fullName>
    </submittedName>
</protein>
<dbReference type="InterPro" id="IPR025669">
    <property type="entry name" value="AAA_dom"/>
</dbReference>
<dbReference type="Pfam" id="PF13614">
    <property type="entry name" value="AAA_31"/>
    <property type="match status" value="1"/>
</dbReference>
<evidence type="ECO:0000259" key="3">
    <source>
        <dbReference type="Pfam" id="PF13614"/>
    </source>
</evidence>
<dbReference type="FunFam" id="3.40.50.300:FF:000285">
    <property type="entry name" value="Sporulation initiation inhibitor Soj"/>
    <property type="match status" value="1"/>
</dbReference>
<gene>
    <name evidence="4" type="ORF">EXE58_13460</name>
</gene>
<feature type="domain" description="AAA" evidence="3">
    <location>
        <begin position="8"/>
        <end position="188"/>
    </location>
</feature>
<dbReference type="EMBL" id="CP038436">
    <property type="protein sequence ID" value="QBX56374.1"/>
    <property type="molecule type" value="Genomic_DNA"/>
</dbReference>
<dbReference type="InterPro" id="IPR027417">
    <property type="entry name" value="P-loop_NTPase"/>
</dbReference>
<name>A0A4P7IGB9_9ACTN</name>
<dbReference type="Proteomes" id="UP000294853">
    <property type="component" value="Chromosome"/>
</dbReference>
<dbReference type="PANTHER" id="PTHR13696">
    <property type="entry name" value="P-LOOP CONTAINING NUCLEOSIDE TRIPHOSPHATE HYDROLASE"/>
    <property type="match status" value="1"/>
</dbReference>
<organism evidence="4 5">
    <name type="scientific">Nocardioides seonyuensis</name>
    <dbReference type="NCBI Taxonomy" id="2518371"/>
    <lineage>
        <taxon>Bacteria</taxon>
        <taxon>Bacillati</taxon>
        <taxon>Actinomycetota</taxon>
        <taxon>Actinomycetes</taxon>
        <taxon>Propionibacteriales</taxon>
        <taxon>Nocardioidaceae</taxon>
        <taxon>Nocardioides</taxon>
    </lineage>
</organism>
<dbReference type="OrthoDB" id="9815116at2"/>
<evidence type="ECO:0000256" key="1">
    <source>
        <dbReference type="ARBA" id="ARBA00006976"/>
    </source>
</evidence>
<dbReference type="SUPFAM" id="SSF52540">
    <property type="entry name" value="P-loop containing nucleoside triphosphate hydrolases"/>
    <property type="match status" value="1"/>
</dbReference>
<dbReference type="PANTHER" id="PTHR13696:SF99">
    <property type="entry name" value="COBYRINIC ACID AC-DIAMIDE SYNTHASE"/>
    <property type="match status" value="1"/>
</dbReference>
<dbReference type="InterPro" id="IPR050678">
    <property type="entry name" value="DNA_Partitioning_ATPase"/>
</dbReference>
<accession>A0A4P7IGB9</accession>
<comment type="function">
    <text evidence="2">May play a role in septum formation.</text>
</comment>
<evidence type="ECO:0000313" key="4">
    <source>
        <dbReference type="EMBL" id="QBX56374.1"/>
    </source>
</evidence>
<keyword evidence="5" id="KW-1185">Reference proteome</keyword>
<reference evidence="4 5" key="1">
    <citation type="submission" date="2019-03" db="EMBL/GenBank/DDBJ databases">
        <title>Three New Species of Nocardioides, Nocardioides euryhalodurans sp. nov., Nocardioides seonyuensis sp. nov. and Nocardioides eburneoflavus sp. nov. Iolated from Soil.</title>
        <authorList>
            <person name="Roh S.G."/>
            <person name="Lee C."/>
            <person name="Kim M.-K."/>
            <person name="Kim S.B."/>
        </authorList>
    </citation>
    <scope>NUCLEOTIDE SEQUENCE [LARGE SCALE GENOMIC DNA]</scope>
    <source>
        <strain evidence="4 5">MMS17-SY207-3</strain>
    </source>
</reference>
<dbReference type="Gene3D" id="3.40.50.300">
    <property type="entry name" value="P-loop containing nucleotide triphosphate hydrolases"/>
    <property type="match status" value="1"/>
</dbReference>
<evidence type="ECO:0000313" key="5">
    <source>
        <dbReference type="Proteomes" id="UP000294853"/>
    </source>
</evidence>
<evidence type="ECO:0000256" key="2">
    <source>
        <dbReference type="ARBA" id="ARBA00059092"/>
    </source>
</evidence>
<dbReference type="KEGG" id="nsn:EXE58_13460"/>
<sequence>MSTHTPVVLAVANQKGGVAKTTTVASIGAALAELGQRVLLVDLDPQACLTFSLGIDPEDLDVSVHQVLTAGLAATEVIIETEEGVDVLPATIELARAEADLLTRTGREHVIKSVLEQLAEDLADDEDGPYDWVLLDCPPSLGVLTVAALTAADGVLIPLQCETLSHRGVGQLLDTVHDVRRFTNRGLEVWGVLPTLYDGRTNHARTVLETISDTYDLEVVEPPIPKTIKFAEAPAAGRSILATSRSSKGAKAYREVAANLVARAARPKPRRSAKKKRA</sequence>
<proteinExistence type="inferred from homology"/>
<dbReference type="CDD" id="cd02042">
    <property type="entry name" value="ParAB_family"/>
    <property type="match status" value="1"/>
</dbReference>
<comment type="similarity">
    <text evidence="1">Belongs to the ParA family.</text>
</comment>
<dbReference type="RefSeq" id="WP_135268364.1">
    <property type="nucleotide sequence ID" value="NZ_CP038436.1"/>
</dbReference>
<dbReference type="AlphaFoldDB" id="A0A4P7IGB9"/>